<organism evidence="15 16">
    <name type="scientific">Lithospermum erythrorhizon</name>
    <name type="common">Purple gromwell</name>
    <name type="synonym">Lithospermum officinale var. erythrorhizon</name>
    <dbReference type="NCBI Taxonomy" id="34254"/>
    <lineage>
        <taxon>Eukaryota</taxon>
        <taxon>Viridiplantae</taxon>
        <taxon>Streptophyta</taxon>
        <taxon>Embryophyta</taxon>
        <taxon>Tracheophyta</taxon>
        <taxon>Spermatophyta</taxon>
        <taxon>Magnoliopsida</taxon>
        <taxon>eudicotyledons</taxon>
        <taxon>Gunneridae</taxon>
        <taxon>Pentapetalae</taxon>
        <taxon>asterids</taxon>
        <taxon>lamiids</taxon>
        <taxon>Boraginales</taxon>
        <taxon>Boraginaceae</taxon>
        <taxon>Boraginoideae</taxon>
        <taxon>Lithospermeae</taxon>
        <taxon>Lithospermum</taxon>
    </lineage>
</organism>
<dbReference type="GO" id="GO:0044545">
    <property type="term" value="C:NSL complex"/>
    <property type="evidence" value="ECO:0007669"/>
    <property type="project" value="TreeGrafter"/>
</dbReference>
<evidence type="ECO:0000256" key="11">
    <source>
        <dbReference type="ARBA" id="ARBA00033378"/>
    </source>
</evidence>
<evidence type="ECO:0000313" key="16">
    <source>
        <dbReference type="Proteomes" id="UP001454036"/>
    </source>
</evidence>
<dbReference type="EMBL" id="BAABME010005105">
    <property type="protein sequence ID" value="GAA0164609.1"/>
    <property type="molecule type" value="Genomic_DNA"/>
</dbReference>
<keyword evidence="4" id="KW-1017">Isopeptide bond</keyword>
<keyword evidence="7" id="KW-0156">Chromatin regulator</keyword>
<name>A0AAV3QKQ3_LITER</name>
<evidence type="ECO:0000256" key="6">
    <source>
        <dbReference type="ARBA" id="ARBA00022843"/>
    </source>
</evidence>
<dbReference type="InterPro" id="IPR025927">
    <property type="entry name" value="Znf_KANL2-like"/>
</dbReference>
<evidence type="ECO:0000256" key="5">
    <source>
        <dbReference type="ARBA" id="ARBA00022553"/>
    </source>
</evidence>
<evidence type="ECO:0000256" key="3">
    <source>
        <dbReference type="ARBA" id="ARBA00015508"/>
    </source>
</evidence>
<keyword evidence="8" id="KW-0496">Mitochondrion</keyword>
<proteinExistence type="predicted"/>
<dbReference type="GO" id="GO:0005634">
    <property type="term" value="C:nucleus"/>
    <property type="evidence" value="ECO:0007669"/>
    <property type="project" value="UniProtKB-SubCell"/>
</dbReference>
<evidence type="ECO:0000256" key="1">
    <source>
        <dbReference type="ARBA" id="ARBA00004123"/>
    </source>
</evidence>
<evidence type="ECO:0000256" key="8">
    <source>
        <dbReference type="ARBA" id="ARBA00023128"/>
    </source>
</evidence>
<dbReference type="AlphaFoldDB" id="A0AAV3QKQ3"/>
<dbReference type="InterPro" id="IPR026316">
    <property type="entry name" value="NSL2"/>
</dbReference>
<evidence type="ECO:0000259" key="14">
    <source>
        <dbReference type="Pfam" id="PF13891"/>
    </source>
</evidence>
<comment type="function">
    <text evidence="12">Non-catalytic component of the NSL histone acetyltransferase complex, a multiprotein complex that mediates histone H4 acetylation at 'Lys-5'- and 'Lys-8' (H4K5ac and H4K8ac) at transcription start sites and promotes transcription initiation. Required for NSL complex stability and for transcription of intraciliary transport genes in both ciliated and non-ciliated cells by regulating histone H4 acetylation at 'Lys-5'- and 'Lys-12' (H4K5ac and H4K12ac). This is necessary for cilium assembly in ciliated cells and for organization of the microtubule cytoskeleton in non-ciliated cells. Required within the NSL complex to maintain nuclear architecture stability by promoting KAT8-mediated acetylation of lamin LMNA.</text>
</comment>
<dbReference type="GO" id="GO:0005739">
    <property type="term" value="C:mitochondrion"/>
    <property type="evidence" value="ECO:0007669"/>
    <property type="project" value="UniProtKB-SubCell"/>
</dbReference>
<evidence type="ECO:0000256" key="9">
    <source>
        <dbReference type="ARBA" id="ARBA00023242"/>
    </source>
</evidence>
<evidence type="ECO:0000256" key="7">
    <source>
        <dbReference type="ARBA" id="ARBA00022853"/>
    </source>
</evidence>
<evidence type="ECO:0000256" key="13">
    <source>
        <dbReference type="ARBA" id="ARBA00093543"/>
    </source>
</evidence>
<dbReference type="Proteomes" id="UP001454036">
    <property type="component" value="Unassembled WGS sequence"/>
</dbReference>
<evidence type="ECO:0000256" key="12">
    <source>
        <dbReference type="ARBA" id="ARBA00093359"/>
    </source>
</evidence>
<comment type="subunit">
    <text evidence="13">Component of the NSL complex at least composed of KAT8/MOF, KANSL1, KANSL2, KANSL3, MCRS1, PHF20, OGT1/OGT, WDR5 and HCFC1.</text>
</comment>
<evidence type="ECO:0000256" key="4">
    <source>
        <dbReference type="ARBA" id="ARBA00022499"/>
    </source>
</evidence>
<keyword evidence="5" id="KW-0597">Phosphoprotein</keyword>
<dbReference type="PANTHER" id="PTHR13453">
    <property type="entry name" value="KAT8 REGULATORY NSL COMPLEX SUBUNIT 2"/>
    <property type="match status" value="1"/>
</dbReference>
<dbReference type="GO" id="GO:0006325">
    <property type="term" value="P:chromatin organization"/>
    <property type="evidence" value="ECO:0007669"/>
    <property type="project" value="UniProtKB-KW"/>
</dbReference>
<gene>
    <name evidence="15" type="ORF">LIER_20203</name>
</gene>
<keyword evidence="16" id="KW-1185">Reference proteome</keyword>
<keyword evidence="9" id="KW-0539">Nucleus</keyword>
<accession>A0AAV3QKQ3</accession>
<dbReference type="PANTHER" id="PTHR13453:SF1">
    <property type="entry name" value="KAT8 REGULATORY NSL COMPLEX SUBUNIT 2"/>
    <property type="match status" value="1"/>
</dbReference>
<feature type="domain" description="KANL2-like probable zinc-finger" evidence="14">
    <location>
        <begin position="110"/>
        <end position="171"/>
    </location>
</feature>
<evidence type="ECO:0000256" key="10">
    <source>
        <dbReference type="ARBA" id="ARBA00032947"/>
    </source>
</evidence>
<comment type="caution">
    <text evidence="15">The sequence shown here is derived from an EMBL/GenBank/DDBJ whole genome shotgun (WGS) entry which is preliminary data.</text>
</comment>
<keyword evidence="6" id="KW-0832">Ubl conjugation</keyword>
<protein>
    <recommendedName>
        <fullName evidence="3">KAT8 regulatory NSL complex subunit 2</fullName>
    </recommendedName>
    <alternativeName>
        <fullName evidence="11">NSL complex protein NSL2</fullName>
    </alternativeName>
    <alternativeName>
        <fullName evidence="10">Non-specific lethal 2 homolog</fullName>
    </alternativeName>
</protein>
<evidence type="ECO:0000256" key="2">
    <source>
        <dbReference type="ARBA" id="ARBA00004173"/>
    </source>
</evidence>
<reference evidence="15 16" key="1">
    <citation type="submission" date="2024-01" db="EMBL/GenBank/DDBJ databases">
        <title>The complete chloroplast genome sequence of Lithospermum erythrorhizon: insights into the phylogenetic relationship among Boraginaceae species and the maternal lineages of purple gromwells.</title>
        <authorList>
            <person name="Okada T."/>
            <person name="Watanabe K."/>
        </authorList>
    </citation>
    <scope>NUCLEOTIDE SEQUENCE [LARGE SCALE GENOMIC DNA]</scope>
</reference>
<dbReference type="Pfam" id="PF13891">
    <property type="entry name" value="zf-C3HC3H_KANSL2"/>
    <property type="match status" value="1"/>
</dbReference>
<comment type="subcellular location">
    <subcellularLocation>
        <location evidence="2">Mitochondrion</location>
    </subcellularLocation>
    <subcellularLocation>
        <location evidence="1">Nucleus</location>
    </subcellularLocation>
</comment>
<evidence type="ECO:0000313" key="15">
    <source>
        <dbReference type="EMBL" id="GAA0164609.1"/>
    </source>
</evidence>
<sequence>MSGAKTMIMEIPEECLLVSESEHLTRKEVLKRRIHFMKKLKKIYCDRYWLLMEDMKNQFREYYWDYGKSPFVEEEDNNHNASRDCATGVDENGTMTNGSVSGHCPSGRCEVHGCKSKAMALTRFCHMHILSDPKQKLYKPCNYSIKSSTSGPILCGKPILRSTVPSYCTLHLQKAEKHVTKAFKKAGLNVSSTSKLAPKFHVVIAEYVREIQNKRRAALKVQMEKADEKDDISI</sequence>